<protein>
    <submittedName>
        <fullName evidence="2">PAC2 family</fullName>
    </submittedName>
</protein>
<feature type="compositionally biased region" description="Basic and acidic residues" evidence="1">
    <location>
        <begin position="300"/>
        <end position="310"/>
    </location>
</feature>
<proteinExistence type="predicted"/>
<sequence>MAEIFHLDEIAKDLQVDTLVINFRDSLVDAGNTCQTINATVETLEGESIGRFNSDLLYDYRAQRPIVTYGDGRLRDILMPEMILALCTDVHGKNFLYLTGEEPDFRWNEIASTIVKIVKHFNVQTTFSFAAMPAPVPHTRPVDMLIRSTKPDGQYPVVKGMAQHHGELTDVFEFKAEEEGLAVVNIRVRVPFYLARGDDPFFAGALAAVKMLATCGGPTFPLGDLEQLEDAQRKAISQLQLEGSDFAEVLAKLEEDYDTSGVGYITNDDATPTIPSSEEIGDAVEQFLALQNSSPLDLLNKPKQDNHVPKDPTLFDLSSRHADSDHEQRQDGAHDGEETEE</sequence>
<dbReference type="Proteomes" id="UP000269542">
    <property type="component" value="Chromosome"/>
</dbReference>
<evidence type="ECO:0000313" key="3">
    <source>
        <dbReference type="Proteomes" id="UP000269542"/>
    </source>
</evidence>
<name>A0A448PCG1_9ACTO</name>
<accession>A0A448PCG1</accession>
<feature type="region of interest" description="Disordered" evidence="1">
    <location>
        <begin position="298"/>
        <end position="341"/>
    </location>
</feature>
<feature type="compositionally biased region" description="Basic and acidic residues" evidence="1">
    <location>
        <begin position="318"/>
        <end position="341"/>
    </location>
</feature>
<organism evidence="2 3">
    <name type="scientific">Trueperella bialowiezensis</name>
    <dbReference type="NCBI Taxonomy" id="312285"/>
    <lineage>
        <taxon>Bacteria</taxon>
        <taxon>Bacillati</taxon>
        <taxon>Actinomycetota</taxon>
        <taxon>Actinomycetes</taxon>
        <taxon>Actinomycetales</taxon>
        <taxon>Actinomycetaceae</taxon>
        <taxon>Trueperella</taxon>
    </lineage>
</organism>
<dbReference type="AlphaFoldDB" id="A0A448PCG1"/>
<dbReference type="OrthoDB" id="3733464at2"/>
<dbReference type="KEGG" id="tbw:NCTC13354_00303"/>
<evidence type="ECO:0000313" key="2">
    <source>
        <dbReference type="EMBL" id="VEI12614.1"/>
    </source>
</evidence>
<gene>
    <name evidence="2" type="ORF">NCTC13354_00303</name>
</gene>
<dbReference type="InterPro" id="IPR019151">
    <property type="entry name" value="Proteasome_assmbl_chaperone_2"/>
</dbReference>
<dbReference type="Gene3D" id="3.40.50.10900">
    <property type="entry name" value="PAC-like subunit"/>
    <property type="match status" value="1"/>
</dbReference>
<dbReference type="RefSeq" id="WP_126415804.1">
    <property type="nucleotide sequence ID" value="NZ_LR134476.1"/>
</dbReference>
<evidence type="ECO:0000256" key="1">
    <source>
        <dbReference type="SAM" id="MobiDB-lite"/>
    </source>
</evidence>
<dbReference type="Pfam" id="PF09754">
    <property type="entry name" value="PAC2"/>
    <property type="match status" value="1"/>
</dbReference>
<dbReference type="InterPro" id="IPR038389">
    <property type="entry name" value="PSMG2_sf"/>
</dbReference>
<keyword evidence="3" id="KW-1185">Reference proteome</keyword>
<reference evidence="2 3" key="1">
    <citation type="submission" date="2018-12" db="EMBL/GenBank/DDBJ databases">
        <authorList>
            <consortium name="Pathogen Informatics"/>
        </authorList>
    </citation>
    <scope>NUCLEOTIDE SEQUENCE [LARGE SCALE GENOMIC DNA]</scope>
    <source>
        <strain evidence="2 3">NCTC13354</strain>
    </source>
</reference>
<dbReference type="EMBL" id="LR134476">
    <property type="protein sequence ID" value="VEI12614.1"/>
    <property type="molecule type" value="Genomic_DNA"/>
</dbReference>
<dbReference type="SUPFAM" id="SSF159659">
    <property type="entry name" value="Cgl1923-like"/>
    <property type="match status" value="1"/>
</dbReference>